<evidence type="ECO:0000313" key="1">
    <source>
        <dbReference type="EMBL" id="MDP9838641.1"/>
    </source>
</evidence>
<reference evidence="1 2" key="1">
    <citation type="submission" date="2023-07" db="EMBL/GenBank/DDBJ databases">
        <title>Sorghum-associated microbial communities from plants grown in Nebraska, USA.</title>
        <authorList>
            <person name="Schachtman D."/>
        </authorList>
    </citation>
    <scope>NUCLEOTIDE SEQUENCE [LARGE SCALE GENOMIC DNA]</scope>
    <source>
        <strain evidence="1 2">DS1307</strain>
    </source>
</reference>
<gene>
    <name evidence="1" type="ORF">J2T09_003413</name>
</gene>
<sequence length="41" mass="4472">MGLVSSDYLSVDDPGARHFHKSADVISNRADRQLVSNIGDK</sequence>
<protein>
    <submittedName>
        <fullName evidence="1">Uncharacterized protein</fullName>
    </submittedName>
</protein>
<dbReference type="EMBL" id="JAUSRF010000011">
    <property type="protein sequence ID" value="MDP9838641.1"/>
    <property type="molecule type" value="Genomic_DNA"/>
</dbReference>
<evidence type="ECO:0000313" key="2">
    <source>
        <dbReference type="Proteomes" id="UP001241472"/>
    </source>
</evidence>
<organism evidence="1 2">
    <name type="scientific">Neorhizobium huautlense</name>
    <dbReference type="NCBI Taxonomy" id="67774"/>
    <lineage>
        <taxon>Bacteria</taxon>
        <taxon>Pseudomonadati</taxon>
        <taxon>Pseudomonadota</taxon>
        <taxon>Alphaproteobacteria</taxon>
        <taxon>Hyphomicrobiales</taxon>
        <taxon>Rhizobiaceae</taxon>
        <taxon>Rhizobium/Agrobacterium group</taxon>
        <taxon>Neorhizobium</taxon>
    </lineage>
</organism>
<dbReference type="Proteomes" id="UP001241472">
    <property type="component" value="Unassembled WGS sequence"/>
</dbReference>
<keyword evidence="2" id="KW-1185">Reference proteome</keyword>
<comment type="caution">
    <text evidence="1">The sequence shown here is derived from an EMBL/GenBank/DDBJ whole genome shotgun (WGS) entry which is preliminary data.</text>
</comment>
<accession>A0ABT9PWW4</accession>
<name>A0ABT9PWW4_9HYPH</name>
<proteinExistence type="predicted"/>